<dbReference type="Proteomes" id="UP000275281">
    <property type="component" value="Unassembled WGS sequence"/>
</dbReference>
<proteinExistence type="predicted"/>
<evidence type="ECO:0000313" key="3">
    <source>
        <dbReference type="Proteomes" id="UP000275281"/>
    </source>
</evidence>
<feature type="signal peptide" evidence="1">
    <location>
        <begin position="1"/>
        <end position="23"/>
    </location>
</feature>
<protein>
    <recommendedName>
        <fullName evidence="4">Lipoprotein</fullName>
    </recommendedName>
</protein>
<accession>A0A3N5Y3R3</accession>
<keyword evidence="1" id="KW-0732">Signal</keyword>
<dbReference type="OrthoDB" id="1436842at2"/>
<sequence length="189" mass="21154">MQKQLIQLLIPAALFGLAGCAAKQTISAFQKAPPKKICVARHDAVRQNFHDALTNAFNTHNSETKTIRANYVEKHQAWHPTIIDSHLDDCDAFAFYVANWTWDITMYMHFANIWITDTSMSEKIAQATYVTGGGPDKWINAKEKVDELVYEMYKPVSGLAPVNYVNSTEVISTQPTTESVTTKNGTTPE</sequence>
<dbReference type="EMBL" id="RPOK01000001">
    <property type="protein sequence ID" value="RPJ68717.1"/>
    <property type="molecule type" value="Genomic_DNA"/>
</dbReference>
<evidence type="ECO:0000313" key="2">
    <source>
        <dbReference type="EMBL" id="RPJ68717.1"/>
    </source>
</evidence>
<feature type="chain" id="PRO_5018101890" description="Lipoprotein" evidence="1">
    <location>
        <begin position="24"/>
        <end position="189"/>
    </location>
</feature>
<dbReference type="RefSeq" id="WP_124026718.1">
    <property type="nucleotide sequence ID" value="NZ_JBHRSN010000005.1"/>
</dbReference>
<name>A0A3N5Y3R3_9ALTE</name>
<reference evidence="2 3" key="1">
    <citation type="submission" date="2018-11" db="EMBL/GenBank/DDBJ databases">
        <authorList>
            <person name="Ye M.-Q."/>
            <person name="Du Z.-J."/>
        </authorList>
    </citation>
    <scope>NUCLEOTIDE SEQUENCE [LARGE SCALE GENOMIC DNA]</scope>
    <source>
        <strain evidence="2 3">U0105</strain>
    </source>
</reference>
<dbReference type="NCBIfam" id="NF040519">
    <property type="entry name" value="Sbal_3080_fam"/>
    <property type="match status" value="1"/>
</dbReference>
<evidence type="ECO:0008006" key="4">
    <source>
        <dbReference type="Google" id="ProtNLM"/>
    </source>
</evidence>
<dbReference type="AlphaFoldDB" id="A0A3N5Y3R3"/>
<keyword evidence="3" id="KW-1185">Reference proteome</keyword>
<organism evidence="2 3">
    <name type="scientific">Alteromonas sediminis</name>
    <dbReference type="NCBI Taxonomy" id="2259342"/>
    <lineage>
        <taxon>Bacteria</taxon>
        <taxon>Pseudomonadati</taxon>
        <taxon>Pseudomonadota</taxon>
        <taxon>Gammaproteobacteria</taxon>
        <taxon>Alteromonadales</taxon>
        <taxon>Alteromonadaceae</taxon>
        <taxon>Alteromonas/Salinimonas group</taxon>
        <taxon>Alteromonas</taxon>
    </lineage>
</organism>
<gene>
    <name evidence="2" type="ORF">DRW07_04805</name>
</gene>
<evidence type="ECO:0000256" key="1">
    <source>
        <dbReference type="SAM" id="SignalP"/>
    </source>
</evidence>
<comment type="caution">
    <text evidence="2">The sequence shown here is derived from an EMBL/GenBank/DDBJ whole genome shotgun (WGS) entry which is preliminary data.</text>
</comment>
<dbReference type="PROSITE" id="PS51257">
    <property type="entry name" value="PROKAR_LIPOPROTEIN"/>
    <property type="match status" value="1"/>
</dbReference>